<evidence type="ECO:0000313" key="1">
    <source>
        <dbReference type="EMBL" id="CAJ2662535.1"/>
    </source>
</evidence>
<name>A0ACB0KZG3_TRIPR</name>
<keyword evidence="2" id="KW-1185">Reference proteome</keyword>
<reference evidence="1" key="1">
    <citation type="submission" date="2023-10" db="EMBL/GenBank/DDBJ databases">
        <authorList>
            <person name="Rodriguez Cubillos JULIANA M."/>
            <person name="De Vega J."/>
        </authorList>
    </citation>
    <scope>NUCLEOTIDE SEQUENCE</scope>
</reference>
<organism evidence="1 2">
    <name type="scientific">Trifolium pratense</name>
    <name type="common">Red clover</name>
    <dbReference type="NCBI Taxonomy" id="57577"/>
    <lineage>
        <taxon>Eukaryota</taxon>
        <taxon>Viridiplantae</taxon>
        <taxon>Streptophyta</taxon>
        <taxon>Embryophyta</taxon>
        <taxon>Tracheophyta</taxon>
        <taxon>Spermatophyta</taxon>
        <taxon>Magnoliopsida</taxon>
        <taxon>eudicotyledons</taxon>
        <taxon>Gunneridae</taxon>
        <taxon>Pentapetalae</taxon>
        <taxon>rosids</taxon>
        <taxon>fabids</taxon>
        <taxon>Fabales</taxon>
        <taxon>Fabaceae</taxon>
        <taxon>Papilionoideae</taxon>
        <taxon>50 kb inversion clade</taxon>
        <taxon>NPAAA clade</taxon>
        <taxon>Hologalegina</taxon>
        <taxon>IRL clade</taxon>
        <taxon>Trifolieae</taxon>
        <taxon>Trifolium</taxon>
    </lineage>
</organism>
<comment type="caution">
    <text evidence="1">The sequence shown here is derived from an EMBL/GenBank/DDBJ whole genome shotgun (WGS) entry which is preliminary data.</text>
</comment>
<proteinExistence type="predicted"/>
<evidence type="ECO:0000313" key="2">
    <source>
        <dbReference type="Proteomes" id="UP001177021"/>
    </source>
</evidence>
<gene>
    <name evidence="1" type="ORF">MILVUS5_LOCUS28108</name>
</gene>
<protein>
    <submittedName>
        <fullName evidence="1">Uncharacterized protein</fullName>
    </submittedName>
</protein>
<sequence>MKVSSFSTMIILVTISFIFFIPPIQCARPNPDSDLVQQICQKSPNYSLCLITLRSDVNSNANLDSNINPHKSNEDVSTFAHKILEVVAAKAPLILRQLQNSDAQTDHTQLKSCLDSCITSYTKISNELMPQALEFVDKGDLNSAKENANITGNLAEACEKDCSGTTSATISPIGDGNQYVQDMCAIIVSMITNFPQSNQQTLA</sequence>
<dbReference type="EMBL" id="CASHSV030000409">
    <property type="protein sequence ID" value="CAJ2662535.1"/>
    <property type="molecule type" value="Genomic_DNA"/>
</dbReference>
<accession>A0ACB0KZG3</accession>
<dbReference type="Proteomes" id="UP001177021">
    <property type="component" value="Unassembled WGS sequence"/>
</dbReference>